<dbReference type="InterPro" id="IPR046890">
    <property type="entry name" value="YLATT"/>
</dbReference>
<evidence type="ECO:0000313" key="4">
    <source>
        <dbReference type="EMBL" id="NEK17466.1"/>
    </source>
</evidence>
<feature type="transmembrane region" description="Helical" evidence="2">
    <location>
        <begin position="76"/>
        <end position="97"/>
    </location>
</feature>
<sequence length="236" mass="24832">MEYSLLKVVIVFLAMAGFGIIGSYCNRLWATEPSKGGWAAVAVPGVAAAFVVPVFLSVGASNSVFTEALTGGADFWYQLTVIAGFSILAGVSAPSFVNAVALKALRTAEDAKQNVAAVNSRTDELENSVEAAVEESENNDAPKARSAPTNSKPLLQRYVPDSPEHKILSSLLESQYTRRTIGGIVGSTGLSRAQVRESLAKLIADRKVVETKSAKTQSPLYSLSLAGEENASPPAV</sequence>
<gene>
    <name evidence="4" type="ORF">GR257_21795</name>
</gene>
<dbReference type="RefSeq" id="WP_164048076.1">
    <property type="nucleotide sequence ID" value="NZ_WUFV01000013.1"/>
</dbReference>
<dbReference type="Pfam" id="PF20303">
    <property type="entry name" value="YLATT"/>
    <property type="match status" value="1"/>
</dbReference>
<feature type="region of interest" description="Disordered" evidence="1">
    <location>
        <begin position="122"/>
        <end position="159"/>
    </location>
</feature>
<keyword evidence="2" id="KW-0472">Membrane</keyword>
<dbReference type="Proteomes" id="UP000471705">
    <property type="component" value="Unassembled WGS sequence"/>
</dbReference>
<accession>A0A7K3VJT7</accession>
<reference evidence="4 5" key="1">
    <citation type="submission" date="2019-12" db="EMBL/GenBank/DDBJ databases">
        <title>Rhizobium genotypes associated with high levels of biological nitrogen fixation by grain legumes in a temperate-maritime cropping system.</title>
        <authorList>
            <person name="Maluk M."/>
            <person name="Francesc Ferrando Molina F."/>
            <person name="Lopez Del Egido L."/>
            <person name="Lafos M."/>
            <person name="Langarica-Fuentes A."/>
            <person name="Gebre Yohannes G."/>
            <person name="Young M.W."/>
            <person name="Martin P."/>
            <person name="Gantlett R."/>
            <person name="Kenicer G."/>
            <person name="Hawes C."/>
            <person name="Begg G.S."/>
            <person name="Quilliam R.S."/>
            <person name="Squire G.R."/>
            <person name="Poole P.S."/>
            <person name="Young P.W."/>
            <person name="Iannetta P.M."/>
            <person name="James E.K."/>
        </authorList>
    </citation>
    <scope>NUCLEOTIDE SEQUENCE [LARGE SCALE GENOMIC DNA]</scope>
    <source>
        <strain evidence="4 5">JHI54</strain>
    </source>
</reference>
<evidence type="ECO:0000256" key="1">
    <source>
        <dbReference type="SAM" id="MobiDB-lite"/>
    </source>
</evidence>
<dbReference type="AlphaFoldDB" id="A0A7K3VJT7"/>
<evidence type="ECO:0000259" key="3">
    <source>
        <dbReference type="Pfam" id="PF20303"/>
    </source>
</evidence>
<feature type="transmembrane region" description="Helical" evidence="2">
    <location>
        <begin position="6"/>
        <end position="25"/>
    </location>
</feature>
<evidence type="ECO:0000313" key="5">
    <source>
        <dbReference type="Proteomes" id="UP000471705"/>
    </source>
</evidence>
<feature type="domain" description="YEATS-Like-Associating Three TM" evidence="3">
    <location>
        <begin position="8"/>
        <end position="115"/>
    </location>
</feature>
<evidence type="ECO:0000256" key="2">
    <source>
        <dbReference type="SAM" id="Phobius"/>
    </source>
</evidence>
<comment type="caution">
    <text evidence="4">The sequence shown here is derived from an EMBL/GenBank/DDBJ whole genome shotgun (WGS) entry which is preliminary data.</text>
</comment>
<name>A0A7K3VJT7_RHILE</name>
<proteinExistence type="predicted"/>
<organism evidence="4 5">
    <name type="scientific">Rhizobium leguminosarum</name>
    <dbReference type="NCBI Taxonomy" id="384"/>
    <lineage>
        <taxon>Bacteria</taxon>
        <taxon>Pseudomonadati</taxon>
        <taxon>Pseudomonadota</taxon>
        <taxon>Alphaproteobacteria</taxon>
        <taxon>Hyphomicrobiales</taxon>
        <taxon>Rhizobiaceae</taxon>
        <taxon>Rhizobium/Agrobacterium group</taxon>
        <taxon>Rhizobium</taxon>
    </lineage>
</organism>
<keyword evidence="2" id="KW-0812">Transmembrane</keyword>
<keyword evidence="2" id="KW-1133">Transmembrane helix</keyword>
<feature type="transmembrane region" description="Helical" evidence="2">
    <location>
        <begin position="37"/>
        <end position="56"/>
    </location>
</feature>
<dbReference type="EMBL" id="WUFV01000013">
    <property type="protein sequence ID" value="NEK17466.1"/>
    <property type="molecule type" value="Genomic_DNA"/>
</dbReference>
<protein>
    <recommendedName>
        <fullName evidence="3">YEATS-Like-Associating Three TM domain-containing protein</fullName>
    </recommendedName>
</protein>